<evidence type="ECO:0000256" key="7">
    <source>
        <dbReference type="ARBA" id="ARBA00044451"/>
    </source>
</evidence>
<dbReference type="Gene3D" id="3.40.50.1220">
    <property type="entry name" value="TPP-binding domain"/>
    <property type="match status" value="1"/>
</dbReference>
<evidence type="ECO:0000313" key="17">
    <source>
        <dbReference type="Proteomes" id="UP000663829"/>
    </source>
</evidence>
<comment type="catalytic activity">
    <reaction evidence="10">
        <text>2-hydroxyoctadecanoyl-CoA = heptadecanal + formyl-CoA</text>
        <dbReference type="Rhea" id="RHEA:55196"/>
        <dbReference type="ChEBI" id="CHEBI:57376"/>
        <dbReference type="ChEBI" id="CHEBI:74116"/>
        <dbReference type="ChEBI" id="CHEBI:138631"/>
    </reaction>
    <physiologicalReaction direction="left-to-right" evidence="10">
        <dbReference type="Rhea" id="RHEA:55197"/>
    </physiologicalReaction>
</comment>
<keyword evidence="3" id="KW-0479">Metal-binding</keyword>
<dbReference type="InterPro" id="IPR029035">
    <property type="entry name" value="DHS-like_NAD/FAD-binding_dom"/>
</dbReference>
<dbReference type="Proteomes" id="UP000681722">
    <property type="component" value="Unassembled WGS sequence"/>
</dbReference>
<proteinExistence type="inferred from homology"/>
<dbReference type="EMBL" id="CAJOBC010004350">
    <property type="protein sequence ID" value="CAF3824551.1"/>
    <property type="molecule type" value="Genomic_DNA"/>
</dbReference>
<comment type="caution">
    <text evidence="15">The sequence shown here is derived from an EMBL/GenBank/DDBJ whole genome shotgun (WGS) entry which is preliminary data.</text>
</comment>
<organism evidence="15 17">
    <name type="scientific">Didymodactylos carnosus</name>
    <dbReference type="NCBI Taxonomy" id="1234261"/>
    <lineage>
        <taxon>Eukaryota</taxon>
        <taxon>Metazoa</taxon>
        <taxon>Spiralia</taxon>
        <taxon>Gnathifera</taxon>
        <taxon>Rotifera</taxon>
        <taxon>Eurotatoria</taxon>
        <taxon>Bdelloidea</taxon>
        <taxon>Philodinida</taxon>
        <taxon>Philodinidae</taxon>
        <taxon>Didymodactylos</taxon>
    </lineage>
</organism>
<comment type="catalytic activity">
    <reaction evidence="8">
        <text>an (R)-2-hydroxy-long-chain-fatty acyl-CoA = a long-chain fatty aldehyde + formyl-CoA</text>
        <dbReference type="Rhea" id="RHEA:67444"/>
        <dbReference type="ChEBI" id="CHEBI:17176"/>
        <dbReference type="ChEBI" id="CHEBI:57376"/>
        <dbReference type="ChEBI" id="CHEBI:170012"/>
        <dbReference type="EC" id="4.1.2.63"/>
    </reaction>
    <physiologicalReaction direction="left-to-right" evidence="8">
        <dbReference type="Rhea" id="RHEA:67445"/>
    </physiologicalReaction>
</comment>
<dbReference type="GO" id="GO:0030976">
    <property type="term" value="F:thiamine pyrophosphate binding"/>
    <property type="evidence" value="ECO:0007669"/>
    <property type="project" value="InterPro"/>
</dbReference>
<dbReference type="Pfam" id="PF02776">
    <property type="entry name" value="TPP_enzyme_N"/>
    <property type="match status" value="1"/>
</dbReference>
<dbReference type="CDD" id="cd07035">
    <property type="entry name" value="TPP_PYR_POX_like"/>
    <property type="match status" value="1"/>
</dbReference>
<dbReference type="FunFam" id="3.40.50.970:FF:000027">
    <property type="entry name" value="2-hydroxyacyl-CoA lyase 1"/>
    <property type="match status" value="1"/>
</dbReference>
<evidence type="ECO:0000256" key="3">
    <source>
        <dbReference type="ARBA" id="ARBA00022723"/>
    </source>
</evidence>
<dbReference type="GO" id="GO:0001561">
    <property type="term" value="P:fatty acid alpha-oxidation"/>
    <property type="evidence" value="ECO:0007669"/>
    <property type="project" value="TreeGrafter"/>
</dbReference>
<dbReference type="InterPro" id="IPR012000">
    <property type="entry name" value="Thiamin_PyroP_enz_cen_dom"/>
</dbReference>
<comment type="similarity">
    <text evidence="2 11">Belongs to the TPP enzyme family.</text>
</comment>
<dbReference type="PANTHER" id="PTHR43710">
    <property type="entry name" value="2-HYDROXYACYL-COA LYASE"/>
    <property type="match status" value="1"/>
</dbReference>
<dbReference type="InterPro" id="IPR045025">
    <property type="entry name" value="HACL1-like"/>
</dbReference>
<dbReference type="Gene3D" id="3.40.50.970">
    <property type="match status" value="3"/>
</dbReference>
<feature type="non-terminal residue" evidence="15">
    <location>
        <position position="1"/>
    </location>
</feature>
<dbReference type="GO" id="GO:0000287">
    <property type="term" value="F:magnesium ion binding"/>
    <property type="evidence" value="ECO:0007669"/>
    <property type="project" value="InterPro"/>
</dbReference>
<evidence type="ECO:0000256" key="9">
    <source>
        <dbReference type="ARBA" id="ARBA00044518"/>
    </source>
</evidence>
<dbReference type="InterPro" id="IPR012001">
    <property type="entry name" value="Thiamin_PyroP_enz_TPP-bd_dom"/>
</dbReference>
<dbReference type="GO" id="GO:0106359">
    <property type="term" value="F:2-hydroxyacyl-CoA lyase activity"/>
    <property type="evidence" value="ECO:0007669"/>
    <property type="project" value="UniProtKB-EC"/>
</dbReference>
<evidence type="ECO:0000256" key="1">
    <source>
        <dbReference type="ARBA" id="ARBA00001964"/>
    </source>
</evidence>
<dbReference type="CDD" id="cd02004">
    <property type="entry name" value="TPP_BZL_OCoD_HPCL"/>
    <property type="match status" value="1"/>
</dbReference>
<accession>A0A814KQ78</accession>
<feature type="domain" description="Thiamine pyrophosphate enzyme N-terminal TPP-binding" evidence="14">
    <location>
        <begin position="60"/>
        <end position="149"/>
    </location>
</feature>
<evidence type="ECO:0000256" key="6">
    <source>
        <dbReference type="ARBA" id="ARBA00023239"/>
    </source>
</evidence>
<comment type="catalytic activity">
    <reaction evidence="7">
        <text>a 2-hydroxy-3-methyl fatty acyl-CoA = a 2-methyl-branched fatty aldehyde + formyl-CoA</text>
        <dbReference type="Rhea" id="RHEA:25375"/>
        <dbReference type="ChEBI" id="CHEBI:49188"/>
        <dbReference type="ChEBI" id="CHEBI:57376"/>
        <dbReference type="ChEBI" id="CHEBI:58783"/>
        <dbReference type="EC" id="4.1.2.63"/>
    </reaction>
    <physiologicalReaction direction="left-to-right" evidence="7">
        <dbReference type="Rhea" id="RHEA:25376"/>
    </physiologicalReaction>
</comment>
<dbReference type="Pfam" id="PF02775">
    <property type="entry name" value="TPP_enzyme_C"/>
    <property type="match status" value="1"/>
</dbReference>
<dbReference type="InterPro" id="IPR029061">
    <property type="entry name" value="THDP-binding"/>
</dbReference>
<keyword evidence="5 11" id="KW-0786">Thiamine pyrophosphate</keyword>
<dbReference type="EC" id="4.1.2.63" evidence="9"/>
<evidence type="ECO:0000259" key="12">
    <source>
        <dbReference type="Pfam" id="PF00205"/>
    </source>
</evidence>
<evidence type="ECO:0000256" key="10">
    <source>
        <dbReference type="ARBA" id="ARBA00048738"/>
    </source>
</evidence>
<evidence type="ECO:0000256" key="8">
    <source>
        <dbReference type="ARBA" id="ARBA00044454"/>
    </source>
</evidence>
<dbReference type="AlphaFoldDB" id="A0A814KQ78"/>
<dbReference type="OrthoDB" id="10006023at2759"/>
<dbReference type="SUPFAM" id="SSF52518">
    <property type="entry name" value="Thiamin diphosphate-binding fold (THDP-binding)"/>
    <property type="match status" value="2"/>
</dbReference>
<evidence type="ECO:0000259" key="13">
    <source>
        <dbReference type="Pfam" id="PF02775"/>
    </source>
</evidence>
<evidence type="ECO:0000256" key="11">
    <source>
        <dbReference type="RuleBase" id="RU362132"/>
    </source>
</evidence>
<dbReference type="Proteomes" id="UP000663829">
    <property type="component" value="Unassembled WGS sequence"/>
</dbReference>
<protein>
    <recommendedName>
        <fullName evidence="9">2-hydroxyacyl-CoA lyase</fullName>
        <ecNumber evidence="9">4.1.2.63</ecNumber>
    </recommendedName>
</protein>
<dbReference type="SUPFAM" id="SSF52467">
    <property type="entry name" value="DHS-like NAD/FAD-binding domain"/>
    <property type="match status" value="1"/>
</dbReference>
<dbReference type="EMBL" id="CAJNOQ010004350">
    <property type="protein sequence ID" value="CAF1055452.1"/>
    <property type="molecule type" value="Genomic_DNA"/>
</dbReference>
<feature type="domain" description="Thiamine pyrophosphate enzyme TPP-binding" evidence="13">
    <location>
        <begin position="422"/>
        <end position="577"/>
    </location>
</feature>
<comment type="cofactor">
    <cofactor evidence="1">
        <name>thiamine diphosphate</name>
        <dbReference type="ChEBI" id="CHEBI:58937"/>
    </cofactor>
</comment>
<evidence type="ECO:0000256" key="5">
    <source>
        <dbReference type="ARBA" id="ARBA00023052"/>
    </source>
</evidence>
<name>A0A814KQ78_9BILA</name>
<keyword evidence="17" id="KW-1185">Reference proteome</keyword>
<keyword evidence="4" id="KW-0460">Magnesium</keyword>
<gene>
    <name evidence="15" type="ORF">GPM918_LOCUS16506</name>
    <name evidence="16" type="ORF">SRO942_LOCUS16506</name>
</gene>
<dbReference type="PANTHER" id="PTHR43710:SF2">
    <property type="entry name" value="2-HYDROXYACYL-COA LYASE 1"/>
    <property type="match status" value="1"/>
</dbReference>
<dbReference type="InterPro" id="IPR011766">
    <property type="entry name" value="TPP_enzyme_TPP-bd"/>
</dbReference>
<evidence type="ECO:0000259" key="14">
    <source>
        <dbReference type="Pfam" id="PF02776"/>
    </source>
</evidence>
<dbReference type="GO" id="GO:0005777">
    <property type="term" value="C:peroxisome"/>
    <property type="evidence" value="ECO:0007669"/>
    <property type="project" value="TreeGrafter"/>
</dbReference>
<reference evidence="15" key="1">
    <citation type="submission" date="2021-02" db="EMBL/GenBank/DDBJ databases">
        <authorList>
            <person name="Nowell W R."/>
        </authorList>
    </citation>
    <scope>NUCLEOTIDE SEQUENCE</scope>
</reference>
<feature type="domain" description="Thiamine pyrophosphate enzyme central" evidence="12">
    <location>
        <begin position="220"/>
        <end position="354"/>
    </location>
</feature>
<evidence type="ECO:0000313" key="16">
    <source>
        <dbReference type="EMBL" id="CAF3824551.1"/>
    </source>
</evidence>
<dbReference type="Pfam" id="PF00205">
    <property type="entry name" value="TPP_enzyme_M"/>
    <property type="match status" value="1"/>
</dbReference>
<evidence type="ECO:0000313" key="15">
    <source>
        <dbReference type="EMBL" id="CAF1055452.1"/>
    </source>
</evidence>
<evidence type="ECO:0000256" key="2">
    <source>
        <dbReference type="ARBA" id="ARBA00007812"/>
    </source>
</evidence>
<keyword evidence="6" id="KW-0456">Lyase</keyword>
<sequence length="598" mass="65951">EYASMVITKDYEKLQTNMKAPTLLREENSAKPIINLDNDHIMPDLKPSRDAEANTGEERNGAQVLAEAFKRQGIEYIFGVVGIPIIEVAFAAQQCNLKYIGMRNEQSASYAASAIGYLTGKPAVLLTVSGPGLIHGLGGMANAQVESARLYSKYATRITSLEKIPFFVEKAVRSTIYGAAGVSYLDIPGDLVTASVNSNQIENIPQCPPPPAFGTTRENISQFIDLLHKSERPLVVVGKVKLCVIGCAQGFAEQAVKEFVERFHLPFLSTPMGKGVLQDKHTLSVGAARSTALKDSDLIILLGARLNWMLHFGKEPRYNSNVKIIQIDSDPSELHNNVQSTLAIQGDLKTVLNQVKEDETKWKFEKDSKWWNILKKKLEQNKQRSDALINSKESSMLNYYSAFNTIQSLLPENCIIVSEGANTMDIGRTMLLNSSARHRLDAGTFGTMGVGPGFAIAAATYCQDHQPDKRVICVEGDSAFGFSGMEFETAARYNLPIIFIIINNGGIYAGVDKETYTELTKQDPRINLPPTSLMQANYEKIADAFSCKGYLATTIDEIQKALKEALNEKHRPTIINVLIEPSAGRVQQEHAWLTRAKL</sequence>
<evidence type="ECO:0000256" key="4">
    <source>
        <dbReference type="ARBA" id="ARBA00022842"/>
    </source>
</evidence>